<dbReference type="PANTHER" id="PTHR11815:SF1">
    <property type="entry name" value="SUCCINATE--COA LIGASE [ADP-FORMING] SUBUNIT BETA, MITOCHONDRIAL"/>
    <property type="match status" value="1"/>
</dbReference>
<dbReference type="FunFam" id="3.40.50.720:FF:000084">
    <property type="entry name" value="Short-chain dehydrogenase reductase"/>
    <property type="match status" value="1"/>
</dbReference>
<dbReference type="GO" id="GO:0006099">
    <property type="term" value="P:tricarboxylic acid cycle"/>
    <property type="evidence" value="ECO:0007669"/>
    <property type="project" value="UniProtKB-KW"/>
</dbReference>
<dbReference type="Pfam" id="PF08442">
    <property type="entry name" value="ATP-grasp_2"/>
    <property type="match status" value="1"/>
</dbReference>
<dbReference type="InterPro" id="IPR036291">
    <property type="entry name" value="NAD(P)-bd_dom_sf"/>
</dbReference>
<dbReference type="GO" id="GO:0005739">
    <property type="term" value="C:mitochondrion"/>
    <property type="evidence" value="ECO:0007669"/>
    <property type="project" value="TreeGrafter"/>
</dbReference>
<keyword evidence="3" id="KW-0436">Ligase</keyword>
<dbReference type="InterPro" id="IPR013815">
    <property type="entry name" value="ATP_grasp_subdomain_1"/>
</dbReference>
<dbReference type="Gene3D" id="3.40.50.261">
    <property type="entry name" value="Succinyl-CoA synthetase domains"/>
    <property type="match status" value="1"/>
</dbReference>
<dbReference type="RefSeq" id="XP_060411419.1">
    <property type="nucleotide sequence ID" value="XM_060561386.1"/>
</dbReference>
<evidence type="ECO:0000256" key="2">
    <source>
        <dbReference type="ARBA" id="ARBA00022532"/>
    </source>
</evidence>
<keyword evidence="5" id="KW-0067">ATP-binding</keyword>
<dbReference type="Gene3D" id="3.30.1490.20">
    <property type="entry name" value="ATP-grasp fold, A domain"/>
    <property type="match status" value="1"/>
</dbReference>
<dbReference type="InterPro" id="IPR016102">
    <property type="entry name" value="Succinyl-CoA_synth-like"/>
</dbReference>
<keyword evidence="2" id="KW-0816">Tricarboxylic acid cycle</keyword>
<dbReference type="PANTHER" id="PTHR11815">
    <property type="entry name" value="SUCCINYL-COA SYNTHETASE BETA CHAIN"/>
    <property type="match status" value="1"/>
</dbReference>
<feature type="domain" description="ATP-citrate synthase/succinyl-CoA ligase C-terminal" evidence="7">
    <location>
        <begin position="499"/>
        <end position="613"/>
    </location>
</feature>
<sequence length="627" mass="67741">MSDKNTGSRLAGKVAIITGGGHGFGEGIARRFAQEGAKVLITDINETDGQRVAQAVPESISFFKADAISAEDWDRLMDTAQARYGRIDCLINNAGTTYRNKPTLEVTEAEFDKVFNVNVKGIFLGTAAFMPRVIKQGEGGVMLNIASIGAVRPRPGLVWYNASKGAATKGLAAEYGAHQIRVNSVCPLLSGTGLFESFAGHADTPENRLKFIDNVPLKRLCEVSDVADTCLFLASDESKFITGINLEFGIPVPLGKVATTSAEAEAIIREFNKTCIIKPQILGRSGKAETIDGGFEDRFIQVNDAKAAGNVAKAMLSHNLEASSGGEVLANKLFITEMINYETAWFLAITFDRENSCPIIIASKRGGIDMETTVQQYPEQFHTFRLGYTRGITREVIERVSKFLDASTKERDSLQRILGRLYRIFTAKDATLLEIRSLARSHDGTLTCLDSSFAFDDAASKRQEDVFSLRDIMHEISEEVEAEKYGLVYVKMDGNIGNVVNGAGLAMATNDAIALYGGSSANFLDAGGQATKDTMIILRDERVKTILVNIYGGITRGDMIAESILGAAKELGPLKVPMVVRLQGTNSELGLKMLEEADLGLHTEADFGKAAEKAVELARGSAVISSA</sequence>
<evidence type="ECO:0000256" key="4">
    <source>
        <dbReference type="ARBA" id="ARBA00022741"/>
    </source>
</evidence>
<dbReference type="Gene3D" id="3.40.50.720">
    <property type="entry name" value="NAD(P)-binding Rossmann-like Domain"/>
    <property type="match status" value="1"/>
</dbReference>
<reference evidence="9" key="1">
    <citation type="submission" date="2021-06" db="EMBL/GenBank/DDBJ databases">
        <title>Comparative genomics, transcriptomics and evolutionary studies reveal genomic signatures of adaptation to plant cell wall in hemibiotrophic fungi.</title>
        <authorList>
            <consortium name="DOE Joint Genome Institute"/>
            <person name="Baroncelli R."/>
            <person name="Diaz J.F."/>
            <person name="Benocci T."/>
            <person name="Peng M."/>
            <person name="Battaglia E."/>
            <person name="Haridas S."/>
            <person name="Andreopoulos W."/>
            <person name="Labutti K."/>
            <person name="Pangilinan J."/>
            <person name="Floch G.L."/>
            <person name="Makela M.R."/>
            <person name="Henrissat B."/>
            <person name="Grigoriev I.V."/>
            <person name="Crouch J.A."/>
            <person name="De Vries R.P."/>
            <person name="Sukno S.A."/>
            <person name="Thon M.R."/>
        </authorList>
    </citation>
    <scope>NUCLEOTIDE SEQUENCE</scope>
    <source>
        <strain evidence="9">CBS 125086</strain>
    </source>
</reference>
<evidence type="ECO:0000259" key="8">
    <source>
        <dbReference type="Pfam" id="PF08442"/>
    </source>
</evidence>
<name>A0AAD8V234_9PEZI</name>
<accession>A0AAD8V234</accession>
<evidence type="ECO:0000256" key="5">
    <source>
        <dbReference type="ARBA" id="ARBA00022840"/>
    </source>
</evidence>
<evidence type="ECO:0000256" key="6">
    <source>
        <dbReference type="ARBA" id="ARBA00022857"/>
    </source>
</evidence>
<evidence type="ECO:0000313" key="10">
    <source>
        <dbReference type="Proteomes" id="UP001230504"/>
    </source>
</evidence>
<comment type="pathway">
    <text evidence="1">Carbohydrate metabolism; tricarboxylic acid cycle; succinate from succinyl-CoA (ligase route): step 1/1.</text>
</comment>
<dbReference type="NCBIfam" id="NF005559">
    <property type="entry name" value="PRK07231.1"/>
    <property type="match status" value="1"/>
</dbReference>
<dbReference type="GO" id="GO:0042709">
    <property type="term" value="C:succinate-CoA ligase complex"/>
    <property type="evidence" value="ECO:0007669"/>
    <property type="project" value="TreeGrafter"/>
</dbReference>
<dbReference type="Pfam" id="PF00549">
    <property type="entry name" value="Ligase_CoA"/>
    <property type="match status" value="1"/>
</dbReference>
<dbReference type="PRINTS" id="PR00081">
    <property type="entry name" value="GDHRDH"/>
</dbReference>
<dbReference type="InterPro" id="IPR017866">
    <property type="entry name" value="Succ-CoA_synthase_bsu_CS"/>
</dbReference>
<protein>
    <submittedName>
        <fullName evidence="9">Uncharacterized protein</fullName>
    </submittedName>
</protein>
<keyword evidence="4" id="KW-0547">Nucleotide-binding</keyword>
<dbReference type="Proteomes" id="UP001230504">
    <property type="component" value="Unassembled WGS sequence"/>
</dbReference>
<gene>
    <name evidence="9" type="ORF">LY79DRAFT_592189</name>
</gene>
<proteinExistence type="predicted"/>
<evidence type="ECO:0000256" key="1">
    <source>
        <dbReference type="ARBA" id="ARBA00005064"/>
    </source>
</evidence>
<dbReference type="Gene3D" id="3.30.470.20">
    <property type="entry name" value="ATP-grasp fold, B domain"/>
    <property type="match status" value="1"/>
</dbReference>
<keyword evidence="10" id="KW-1185">Reference proteome</keyword>
<dbReference type="AlphaFoldDB" id="A0AAD8V234"/>
<evidence type="ECO:0000259" key="7">
    <source>
        <dbReference type="Pfam" id="PF00549"/>
    </source>
</evidence>
<dbReference type="EMBL" id="JAHLJV010000055">
    <property type="protein sequence ID" value="KAK1580372.1"/>
    <property type="molecule type" value="Genomic_DNA"/>
</dbReference>
<feature type="domain" description="ATP-grasp fold succinyl-CoA synthetase-type" evidence="8">
    <location>
        <begin position="247"/>
        <end position="439"/>
    </location>
</feature>
<dbReference type="GO" id="GO:0006104">
    <property type="term" value="P:succinyl-CoA metabolic process"/>
    <property type="evidence" value="ECO:0007669"/>
    <property type="project" value="TreeGrafter"/>
</dbReference>
<evidence type="ECO:0000313" key="9">
    <source>
        <dbReference type="EMBL" id="KAK1580372.1"/>
    </source>
</evidence>
<comment type="caution">
    <text evidence="9">The sequence shown here is derived from an EMBL/GenBank/DDBJ whole genome shotgun (WGS) entry which is preliminary data.</text>
</comment>
<dbReference type="InterPro" id="IPR013650">
    <property type="entry name" value="ATP-grasp_succ-CoA_synth-type"/>
</dbReference>
<dbReference type="PROSITE" id="PS01217">
    <property type="entry name" value="SUCCINYL_COA_LIG_3"/>
    <property type="match status" value="1"/>
</dbReference>
<organism evidence="9 10">
    <name type="scientific">Colletotrichum navitas</name>
    <dbReference type="NCBI Taxonomy" id="681940"/>
    <lineage>
        <taxon>Eukaryota</taxon>
        <taxon>Fungi</taxon>
        <taxon>Dikarya</taxon>
        <taxon>Ascomycota</taxon>
        <taxon>Pezizomycotina</taxon>
        <taxon>Sordariomycetes</taxon>
        <taxon>Hypocreomycetidae</taxon>
        <taxon>Glomerellales</taxon>
        <taxon>Glomerellaceae</taxon>
        <taxon>Colletotrichum</taxon>
        <taxon>Colletotrichum graminicola species complex</taxon>
    </lineage>
</organism>
<evidence type="ECO:0000256" key="3">
    <source>
        <dbReference type="ARBA" id="ARBA00022598"/>
    </source>
</evidence>
<dbReference type="GO" id="GO:0005524">
    <property type="term" value="F:ATP binding"/>
    <property type="evidence" value="ECO:0007669"/>
    <property type="project" value="UniProtKB-KW"/>
</dbReference>
<keyword evidence="6" id="KW-0521">NADP</keyword>
<dbReference type="GO" id="GO:0004775">
    <property type="term" value="F:succinate-CoA ligase (ADP-forming) activity"/>
    <property type="evidence" value="ECO:0007669"/>
    <property type="project" value="TreeGrafter"/>
</dbReference>
<dbReference type="GeneID" id="85445626"/>
<dbReference type="Pfam" id="PF13561">
    <property type="entry name" value="adh_short_C2"/>
    <property type="match status" value="1"/>
</dbReference>
<dbReference type="FunFam" id="3.40.50.261:FF:000001">
    <property type="entry name" value="Succinate--CoA ligase [ADP-forming] subunit beta"/>
    <property type="match status" value="1"/>
</dbReference>
<dbReference type="InterPro" id="IPR002347">
    <property type="entry name" value="SDR_fam"/>
</dbReference>
<dbReference type="SUPFAM" id="SSF56059">
    <property type="entry name" value="Glutathione synthetase ATP-binding domain-like"/>
    <property type="match status" value="1"/>
</dbReference>
<dbReference type="SUPFAM" id="SSF51735">
    <property type="entry name" value="NAD(P)-binding Rossmann-fold domains"/>
    <property type="match status" value="1"/>
</dbReference>
<dbReference type="InterPro" id="IPR005811">
    <property type="entry name" value="SUCC_ACL_C"/>
</dbReference>
<dbReference type="SUPFAM" id="SSF52210">
    <property type="entry name" value="Succinyl-CoA synthetase domains"/>
    <property type="match status" value="1"/>
</dbReference>